<name>A0A879R1J3_9CAUD</name>
<keyword evidence="2" id="KW-1185">Reference proteome</keyword>
<dbReference type="EMBL" id="MW015081">
    <property type="protein sequence ID" value="QPX48062.1"/>
    <property type="molecule type" value="Genomic_DNA"/>
</dbReference>
<accession>A0A879R1J3</accession>
<protein>
    <submittedName>
        <fullName evidence="1">Uncharacterized protein</fullName>
    </submittedName>
</protein>
<evidence type="ECO:0000313" key="2">
    <source>
        <dbReference type="Proteomes" id="UP000664915"/>
    </source>
</evidence>
<dbReference type="Proteomes" id="UP000664915">
    <property type="component" value="Segment"/>
</dbReference>
<dbReference type="RefSeq" id="YP_010670072.1">
    <property type="nucleotide sequence ID" value="NC_070963.1"/>
</dbReference>
<organism evidence="1 2">
    <name type="scientific">Synechococcus phage S-SRM01</name>
    <dbReference type="NCBI Taxonomy" id="2781608"/>
    <lineage>
        <taxon>Viruses</taxon>
        <taxon>Duplodnaviria</taxon>
        <taxon>Heunggongvirae</taxon>
        <taxon>Uroviricota</taxon>
        <taxon>Caudoviricetes</taxon>
        <taxon>Pantevenvirales</taxon>
        <taxon>Kyanoviridae</taxon>
        <taxon>Serangoonvirus</taxon>
        <taxon>Serangoonvirus essarone</taxon>
    </lineage>
</organism>
<dbReference type="KEGG" id="vg:77946267"/>
<dbReference type="GeneID" id="77946267"/>
<evidence type="ECO:0000313" key="1">
    <source>
        <dbReference type="EMBL" id="QPX48062.1"/>
    </source>
</evidence>
<proteinExistence type="predicted"/>
<reference evidence="1" key="1">
    <citation type="submission" date="2020-09" db="EMBL/GenBank/DDBJ databases">
        <authorList>
            <person name="Zhang D."/>
            <person name="Hatherill J.R."/>
            <person name="Ramirez J.F."/>
            <person name="Edinger B."/>
            <person name="Balarin R."/>
            <person name="Sullivan A."/>
            <person name="Humpal K.M."/>
            <person name="Guseva A."/>
            <person name="Butela K.A."/>
            <person name="Garlena R.A."/>
            <person name="Russell D.A."/>
            <person name="Pope W.H."/>
            <person name="Jacobs-Sera D."/>
            <person name="Hatfull G.F."/>
        </authorList>
    </citation>
    <scope>NUCLEOTIDE SEQUENCE</scope>
</reference>
<sequence length="42" mass="4790">MTDDLHKMEQRFLKALKEHKKKSSKDKQPPNTCIPAVIAAVL</sequence>